<sequence>MKKNSLSYKLIITFTLILATALVVVAGVLSIWFKQYYFDQKKEQLNKESTIIESAAISYLTLDKSSNLTTLKNVMDFVSKKVDAEILITDNLGYTYAVSSSAHENYKFSSLGIPKEDMDILKKGKSIEYGSIKTSTKNDYVYLKPIFNKNYFSGVIVMVIPIERMLNPIIRVNEVIWITAIIAIIIGAVVVFLYSKKLLIDPIDKITTAARRLSKGGVEERVDIKSNNEIGELAESFNIMAASLQQVDDNRRAFISNVSHELRSPITSIKGFISGILDGVIPKDKEGYYLNIVYEETDRLSRLINDLLDISTLESGKMKLNKQEIDISNLIKHTIAKFEGAINNKELTVDVVLEQEHQYVIGDNDKITQVVTNLIDNAMKYSNENGEVKINTKSKGDKVFVSIYNDGETLSKEQLVKIWDRFYKADVSRTNKVSTGLGLPIVRLILTEHGEDIWVENYKDTGVIFTFTLTKK</sequence>
<dbReference type="InterPro" id="IPR036097">
    <property type="entry name" value="HisK_dim/P_sf"/>
</dbReference>
<dbReference type="PANTHER" id="PTHR45528">
    <property type="entry name" value="SENSOR HISTIDINE KINASE CPXA"/>
    <property type="match status" value="1"/>
</dbReference>
<evidence type="ECO:0000256" key="7">
    <source>
        <dbReference type="ARBA" id="ARBA00022692"/>
    </source>
</evidence>
<dbReference type="RefSeq" id="WP_307486810.1">
    <property type="nucleotide sequence ID" value="NZ_JAUSUF010000007.1"/>
</dbReference>
<evidence type="ECO:0000256" key="13">
    <source>
        <dbReference type="ARBA" id="ARBA00023136"/>
    </source>
</evidence>
<keyword evidence="5" id="KW-0597">Phosphoprotein</keyword>
<protein>
    <recommendedName>
        <fullName evidence="3">histidine kinase</fullName>
        <ecNumber evidence="3">2.7.13.3</ecNumber>
    </recommendedName>
</protein>
<keyword evidence="10" id="KW-0067">ATP-binding</keyword>
<evidence type="ECO:0000256" key="3">
    <source>
        <dbReference type="ARBA" id="ARBA00012438"/>
    </source>
</evidence>
<dbReference type="Gene3D" id="1.10.287.130">
    <property type="match status" value="1"/>
</dbReference>
<dbReference type="PANTHER" id="PTHR45528:SF1">
    <property type="entry name" value="SENSOR HISTIDINE KINASE CPXA"/>
    <property type="match status" value="1"/>
</dbReference>
<dbReference type="InterPro" id="IPR003660">
    <property type="entry name" value="HAMP_dom"/>
</dbReference>
<dbReference type="SUPFAM" id="SSF47384">
    <property type="entry name" value="Homodimeric domain of signal transducing histidine kinase"/>
    <property type="match status" value="1"/>
</dbReference>
<dbReference type="Pfam" id="PF00672">
    <property type="entry name" value="HAMP"/>
    <property type="match status" value="1"/>
</dbReference>
<dbReference type="PROSITE" id="PS50109">
    <property type="entry name" value="HIS_KIN"/>
    <property type="match status" value="1"/>
</dbReference>
<dbReference type="CDD" id="cd00075">
    <property type="entry name" value="HATPase"/>
    <property type="match status" value="1"/>
</dbReference>
<dbReference type="PROSITE" id="PS50885">
    <property type="entry name" value="HAMP"/>
    <property type="match status" value="1"/>
</dbReference>
<dbReference type="SMART" id="SM00387">
    <property type="entry name" value="HATPase_c"/>
    <property type="match status" value="1"/>
</dbReference>
<comment type="caution">
    <text evidence="17">The sequence shown here is derived from an EMBL/GenBank/DDBJ whole genome shotgun (WGS) entry which is preliminary data.</text>
</comment>
<keyword evidence="9 17" id="KW-0418">Kinase</keyword>
<evidence type="ECO:0000256" key="12">
    <source>
        <dbReference type="ARBA" id="ARBA00023012"/>
    </source>
</evidence>
<keyword evidence="6" id="KW-0808">Transferase</keyword>
<keyword evidence="13 14" id="KW-0472">Membrane</keyword>
<comment type="subcellular location">
    <subcellularLocation>
        <location evidence="2">Cell membrane</location>
        <topology evidence="2">Multi-pass membrane protein</topology>
    </subcellularLocation>
</comment>
<dbReference type="Proteomes" id="UP001228504">
    <property type="component" value="Unassembled WGS sequence"/>
</dbReference>
<keyword evidence="7 14" id="KW-0812">Transmembrane</keyword>
<evidence type="ECO:0000256" key="10">
    <source>
        <dbReference type="ARBA" id="ARBA00022840"/>
    </source>
</evidence>
<comment type="catalytic activity">
    <reaction evidence="1">
        <text>ATP + protein L-histidine = ADP + protein N-phospho-L-histidine.</text>
        <dbReference type="EC" id="2.7.13.3"/>
    </reaction>
</comment>
<dbReference type="GO" id="GO:0016301">
    <property type="term" value="F:kinase activity"/>
    <property type="evidence" value="ECO:0007669"/>
    <property type="project" value="UniProtKB-KW"/>
</dbReference>
<name>A0ABT9UV99_9FIRM</name>
<evidence type="ECO:0000259" key="16">
    <source>
        <dbReference type="PROSITE" id="PS50885"/>
    </source>
</evidence>
<accession>A0ABT9UV99</accession>
<dbReference type="SMART" id="SM00388">
    <property type="entry name" value="HisKA"/>
    <property type="match status" value="1"/>
</dbReference>
<evidence type="ECO:0000256" key="4">
    <source>
        <dbReference type="ARBA" id="ARBA00022475"/>
    </source>
</evidence>
<gene>
    <name evidence="17" type="ORF">J2S18_002179</name>
</gene>
<dbReference type="CDD" id="cd06225">
    <property type="entry name" value="HAMP"/>
    <property type="match status" value="1"/>
</dbReference>
<proteinExistence type="predicted"/>
<dbReference type="Pfam" id="PF00512">
    <property type="entry name" value="HisKA"/>
    <property type="match status" value="1"/>
</dbReference>
<dbReference type="Pfam" id="PF02518">
    <property type="entry name" value="HATPase_c"/>
    <property type="match status" value="1"/>
</dbReference>
<reference evidence="17 18" key="1">
    <citation type="submission" date="2023-07" db="EMBL/GenBank/DDBJ databases">
        <title>Genomic Encyclopedia of Type Strains, Phase IV (KMG-IV): sequencing the most valuable type-strain genomes for metagenomic binning, comparative biology and taxonomic classification.</title>
        <authorList>
            <person name="Goeker M."/>
        </authorList>
    </citation>
    <scope>NUCLEOTIDE SEQUENCE [LARGE SCALE GENOMIC DNA]</scope>
    <source>
        <strain evidence="17 18">DSM 20694</strain>
    </source>
</reference>
<keyword evidence="11 14" id="KW-1133">Transmembrane helix</keyword>
<keyword evidence="12" id="KW-0902">Two-component regulatory system</keyword>
<feature type="transmembrane region" description="Helical" evidence="14">
    <location>
        <begin position="6"/>
        <end position="33"/>
    </location>
</feature>
<dbReference type="SUPFAM" id="SSF158472">
    <property type="entry name" value="HAMP domain-like"/>
    <property type="match status" value="1"/>
</dbReference>
<evidence type="ECO:0000313" key="18">
    <source>
        <dbReference type="Proteomes" id="UP001228504"/>
    </source>
</evidence>
<dbReference type="SUPFAM" id="SSF55874">
    <property type="entry name" value="ATPase domain of HSP90 chaperone/DNA topoisomerase II/histidine kinase"/>
    <property type="match status" value="1"/>
</dbReference>
<evidence type="ECO:0000256" key="14">
    <source>
        <dbReference type="SAM" id="Phobius"/>
    </source>
</evidence>
<dbReference type="Gene3D" id="6.10.340.10">
    <property type="match status" value="1"/>
</dbReference>
<feature type="transmembrane region" description="Helical" evidence="14">
    <location>
        <begin position="176"/>
        <end position="195"/>
    </location>
</feature>
<keyword evidence="8" id="KW-0547">Nucleotide-binding</keyword>
<feature type="domain" description="HAMP" evidence="16">
    <location>
        <begin position="197"/>
        <end position="249"/>
    </location>
</feature>
<dbReference type="InterPro" id="IPR003594">
    <property type="entry name" value="HATPase_dom"/>
</dbReference>
<dbReference type="InterPro" id="IPR036890">
    <property type="entry name" value="HATPase_C_sf"/>
</dbReference>
<evidence type="ECO:0000256" key="1">
    <source>
        <dbReference type="ARBA" id="ARBA00000085"/>
    </source>
</evidence>
<evidence type="ECO:0000256" key="6">
    <source>
        <dbReference type="ARBA" id="ARBA00022679"/>
    </source>
</evidence>
<dbReference type="SMART" id="SM00304">
    <property type="entry name" value="HAMP"/>
    <property type="match status" value="1"/>
</dbReference>
<organism evidence="17 18">
    <name type="scientific">Eubacterium multiforme</name>
    <dbReference type="NCBI Taxonomy" id="83339"/>
    <lineage>
        <taxon>Bacteria</taxon>
        <taxon>Bacillati</taxon>
        <taxon>Bacillota</taxon>
        <taxon>Clostridia</taxon>
        <taxon>Eubacteriales</taxon>
        <taxon>Eubacteriaceae</taxon>
        <taxon>Eubacterium</taxon>
    </lineage>
</organism>
<dbReference type="InterPro" id="IPR005467">
    <property type="entry name" value="His_kinase_dom"/>
</dbReference>
<evidence type="ECO:0000256" key="11">
    <source>
        <dbReference type="ARBA" id="ARBA00022989"/>
    </source>
</evidence>
<dbReference type="InterPro" id="IPR003661">
    <property type="entry name" value="HisK_dim/P_dom"/>
</dbReference>
<evidence type="ECO:0000259" key="15">
    <source>
        <dbReference type="PROSITE" id="PS50109"/>
    </source>
</evidence>
<dbReference type="InterPro" id="IPR050398">
    <property type="entry name" value="HssS/ArlS-like"/>
</dbReference>
<keyword evidence="18" id="KW-1185">Reference proteome</keyword>
<evidence type="ECO:0000313" key="17">
    <source>
        <dbReference type="EMBL" id="MDQ0150241.1"/>
    </source>
</evidence>
<evidence type="ECO:0000256" key="8">
    <source>
        <dbReference type="ARBA" id="ARBA00022741"/>
    </source>
</evidence>
<dbReference type="CDD" id="cd00082">
    <property type="entry name" value="HisKA"/>
    <property type="match status" value="1"/>
</dbReference>
<feature type="domain" description="Histidine kinase" evidence="15">
    <location>
        <begin position="257"/>
        <end position="472"/>
    </location>
</feature>
<dbReference type="Gene3D" id="3.30.565.10">
    <property type="entry name" value="Histidine kinase-like ATPase, C-terminal domain"/>
    <property type="match status" value="1"/>
</dbReference>
<keyword evidence="4" id="KW-1003">Cell membrane</keyword>
<dbReference type="EC" id="2.7.13.3" evidence="3"/>
<dbReference type="EMBL" id="JAUSUF010000007">
    <property type="protein sequence ID" value="MDQ0150241.1"/>
    <property type="molecule type" value="Genomic_DNA"/>
</dbReference>
<evidence type="ECO:0000256" key="5">
    <source>
        <dbReference type="ARBA" id="ARBA00022553"/>
    </source>
</evidence>
<evidence type="ECO:0000256" key="2">
    <source>
        <dbReference type="ARBA" id="ARBA00004651"/>
    </source>
</evidence>
<evidence type="ECO:0000256" key="9">
    <source>
        <dbReference type="ARBA" id="ARBA00022777"/>
    </source>
</evidence>